<dbReference type="GO" id="GO:0003677">
    <property type="term" value="F:DNA binding"/>
    <property type="evidence" value="ECO:0007669"/>
    <property type="project" value="InterPro"/>
</dbReference>
<dbReference type="SUPFAM" id="SSF55781">
    <property type="entry name" value="GAF domain-like"/>
    <property type="match status" value="1"/>
</dbReference>
<dbReference type="Proteomes" id="UP000246104">
    <property type="component" value="Unassembled WGS sequence"/>
</dbReference>
<dbReference type="InterPro" id="IPR029016">
    <property type="entry name" value="GAF-like_dom_sf"/>
</dbReference>
<name>A0A317JNP1_9BACT</name>
<evidence type="ECO:0000256" key="3">
    <source>
        <dbReference type="ARBA" id="ARBA00023016"/>
    </source>
</evidence>
<dbReference type="GO" id="GO:0045892">
    <property type="term" value="P:negative regulation of DNA-templated transcription"/>
    <property type="evidence" value="ECO:0007669"/>
    <property type="project" value="TreeGrafter"/>
</dbReference>
<comment type="caution">
    <text evidence="6">The sequence shown here is derived from an EMBL/GenBank/DDBJ whole genome shotgun (WGS) entry which is preliminary data.</text>
</comment>
<organism evidence="6 7">
    <name type="scientific">Candidatus Cerribacteria bacterium 'Amazon FNV 2010 28 9'</name>
    <dbReference type="NCBI Taxonomy" id="2081795"/>
    <lineage>
        <taxon>Bacteria</taxon>
        <taxon>Candidatus Cerribacteria</taxon>
    </lineage>
</organism>
<dbReference type="InterPro" id="IPR036388">
    <property type="entry name" value="WH-like_DNA-bd_sf"/>
</dbReference>
<dbReference type="Gene3D" id="3.30.450.40">
    <property type="match status" value="1"/>
</dbReference>
<dbReference type="Pfam" id="PF01628">
    <property type="entry name" value="HrcA"/>
    <property type="match status" value="1"/>
</dbReference>
<sequence>MIDLTSRQVQILRSVVEEYINTAEPVGSDTIDRKFNLGVSPATIRNEMVYLTKHGYLKQPHTSSGRVPTSLALKIYIRDLMHEKDLSIAEEVSLKERIWSKRMELDLLLQESARLLAQRTRAVSIAMTDDHKTFIAGSAYLLSMPEFFDIDAMRAVLNLVDEVQLLEEVFAKAGTGEQAIQIVFGDELGNKHLDAVGLIVTGFEIGGHHCWLGLIGSSRFDYPYVIPMMRYFRECIIGLLKE</sequence>
<dbReference type="EMBL" id="PSRQ01000057">
    <property type="protein sequence ID" value="PWU22748.1"/>
    <property type="molecule type" value="Genomic_DNA"/>
</dbReference>
<evidence type="ECO:0000259" key="5">
    <source>
        <dbReference type="Pfam" id="PF01628"/>
    </source>
</evidence>
<evidence type="ECO:0000256" key="1">
    <source>
        <dbReference type="ARBA" id="ARBA00022491"/>
    </source>
</evidence>
<keyword evidence="3" id="KW-0346">Stress response</keyword>
<dbReference type="SUPFAM" id="SSF46785">
    <property type="entry name" value="Winged helix' DNA-binding domain"/>
    <property type="match status" value="1"/>
</dbReference>
<accession>A0A317JNP1</accession>
<dbReference type="PANTHER" id="PTHR34824:SF1">
    <property type="entry name" value="HEAT-INDUCIBLE TRANSCRIPTION REPRESSOR HRCA"/>
    <property type="match status" value="1"/>
</dbReference>
<reference evidence="6 7" key="1">
    <citation type="submission" date="2018-02" db="EMBL/GenBank/DDBJ databases">
        <title>Genomic Reconstructions from Amazon Rainforest and Pasture Soil Reveal Novel Insights into the Physiology of Candidate Phyla in Tropical Sites.</title>
        <authorList>
            <person name="Kroeger M.E."/>
            <person name="Delmont T."/>
            <person name="Eren A.M."/>
            <person name="Guo J."/>
            <person name="Meyer K.M."/>
            <person name="Khan K."/>
            <person name="Rodrigues J.L.M."/>
            <person name="Bohannan B.J.M."/>
            <person name="Tringe S."/>
            <person name="Borges C.D."/>
            <person name="Tiedje J."/>
            <person name="Tsai S.M."/>
            <person name="Nusslein K."/>
        </authorList>
    </citation>
    <scope>NUCLEOTIDE SEQUENCE [LARGE SCALE GENOMIC DNA]</scope>
    <source>
        <strain evidence="6">Amazon FNV 2010 28 9</strain>
    </source>
</reference>
<feature type="domain" description="Heat-inducible transcription repressor HrcA C-terminal" evidence="5">
    <location>
        <begin position="79"/>
        <end position="226"/>
    </location>
</feature>
<keyword evidence="1" id="KW-0678">Repressor</keyword>
<keyword evidence="4" id="KW-0804">Transcription</keyword>
<dbReference type="InterPro" id="IPR002571">
    <property type="entry name" value="HrcA"/>
</dbReference>
<dbReference type="InterPro" id="IPR021153">
    <property type="entry name" value="HrcA_C"/>
</dbReference>
<evidence type="ECO:0000313" key="6">
    <source>
        <dbReference type="EMBL" id="PWU22748.1"/>
    </source>
</evidence>
<evidence type="ECO:0000313" key="7">
    <source>
        <dbReference type="Proteomes" id="UP000246104"/>
    </source>
</evidence>
<dbReference type="AlphaFoldDB" id="A0A317JNP1"/>
<gene>
    <name evidence="6" type="ORF">C5B42_05145</name>
</gene>
<protein>
    <recommendedName>
        <fullName evidence="5">Heat-inducible transcription repressor HrcA C-terminal domain-containing protein</fullName>
    </recommendedName>
</protein>
<proteinExistence type="predicted"/>
<evidence type="ECO:0000256" key="4">
    <source>
        <dbReference type="ARBA" id="ARBA00023163"/>
    </source>
</evidence>
<dbReference type="PANTHER" id="PTHR34824">
    <property type="entry name" value="HEAT-INDUCIBLE TRANSCRIPTION REPRESSOR HRCA"/>
    <property type="match status" value="1"/>
</dbReference>
<dbReference type="InterPro" id="IPR036390">
    <property type="entry name" value="WH_DNA-bd_sf"/>
</dbReference>
<keyword evidence="2" id="KW-0805">Transcription regulation</keyword>
<evidence type="ECO:0000256" key="2">
    <source>
        <dbReference type="ARBA" id="ARBA00023015"/>
    </source>
</evidence>
<dbReference type="Gene3D" id="1.10.10.10">
    <property type="entry name" value="Winged helix-like DNA-binding domain superfamily/Winged helix DNA-binding domain"/>
    <property type="match status" value="1"/>
</dbReference>